<keyword evidence="4" id="KW-0410">Iron transport</keyword>
<dbReference type="InterPro" id="IPR012910">
    <property type="entry name" value="Plug_dom"/>
</dbReference>
<evidence type="ECO:0000256" key="6">
    <source>
        <dbReference type="ARBA" id="ARBA00023004"/>
    </source>
</evidence>
<protein>
    <recommendedName>
        <fullName evidence="18">TonB-dependent receptor</fullName>
    </recommendedName>
</protein>
<name>A0A1Z1FFR1_9SPHN</name>
<gene>
    <name evidence="16" type="ORF">A9D14_14520</name>
</gene>
<evidence type="ECO:0000259" key="15">
    <source>
        <dbReference type="Pfam" id="PF07715"/>
    </source>
</evidence>
<dbReference type="AlphaFoldDB" id="A0A1Z1FFR1"/>
<dbReference type="Pfam" id="PF00593">
    <property type="entry name" value="TonB_dep_Rec_b-barrel"/>
    <property type="match status" value="1"/>
</dbReference>
<dbReference type="InterPro" id="IPR036942">
    <property type="entry name" value="Beta-barrel_TonB_sf"/>
</dbReference>
<feature type="domain" description="TonB-dependent receptor-like beta-barrel" evidence="14">
    <location>
        <begin position="282"/>
        <end position="764"/>
    </location>
</feature>
<keyword evidence="10 11" id="KW-0998">Cell outer membrane</keyword>
<accession>A0A1Z1FFR1</accession>
<dbReference type="Pfam" id="PF07715">
    <property type="entry name" value="Plug"/>
    <property type="match status" value="1"/>
</dbReference>
<evidence type="ECO:0000313" key="17">
    <source>
        <dbReference type="Proteomes" id="UP000195807"/>
    </source>
</evidence>
<evidence type="ECO:0000256" key="10">
    <source>
        <dbReference type="ARBA" id="ARBA00023237"/>
    </source>
</evidence>
<dbReference type="InterPro" id="IPR000531">
    <property type="entry name" value="Beta-barrel_TonB"/>
</dbReference>
<keyword evidence="17" id="KW-1185">Reference proteome</keyword>
<evidence type="ECO:0000256" key="1">
    <source>
        <dbReference type="ARBA" id="ARBA00004571"/>
    </source>
</evidence>
<evidence type="ECO:0000256" key="3">
    <source>
        <dbReference type="ARBA" id="ARBA00022452"/>
    </source>
</evidence>
<evidence type="ECO:0000256" key="13">
    <source>
        <dbReference type="SAM" id="SignalP"/>
    </source>
</evidence>
<evidence type="ECO:0000256" key="5">
    <source>
        <dbReference type="ARBA" id="ARBA00022692"/>
    </source>
</evidence>
<keyword evidence="2 11" id="KW-0813">Transport</keyword>
<dbReference type="CDD" id="cd01347">
    <property type="entry name" value="ligand_gated_channel"/>
    <property type="match status" value="1"/>
</dbReference>
<feature type="domain" description="TonB-dependent receptor plug" evidence="15">
    <location>
        <begin position="62"/>
        <end position="169"/>
    </location>
</feature>
<feature type="signal peptide" evidence="13">
    <location>
        <begin position="1"/>
        <end position="28"/>
    </location>
</feature>
<geneLocation type="plasmid" evidence="17">
    <name>pcme4a9i</name>
</geneLocation>
<dbReference type="EMBL" id="CP019603">
    <property type="protein sequence ID" value="ARU17602.1"/>
    <property type="molecule type" value="Genomic_DNA"/>
</dbReference>
<dbReference type="GO" id="GO:0006826">
    <property type="term" value="P:iron ion transport"/>
    <property type="evidence" value="ECO:0007669"/>
    <property type="project" value="UniProtKB-KW"/>
</dbReference>
<evidence type="ECO:0000256" key="4">
    <source>
        <dbReference type="ARBA" id="ARBA00022496"/>
    </source>
</evidence>
<keyword evidence="9 11" id="KW-0472">Membrane</keyword>
<evidence type="ECO:0008006" key="18">
    <source>
        <dbReference type="Google" id="ProtNLM"/>
    </source>
</evidence>
<feature type="chain" id="PRO_5011648341" description="TonB-dependent receptor" evidence="13">
    <location>
        <begin position="29"/>
        <end position="798"/>
    </location>
</feature>
<dbReference type="Proteomes" id="UP000195807">
    <property type="component" value="Plasmid pCME4A9I"/>
</dbReference>
<evidence type="ECO:0000256" key="7">
    <source>
        <dbReference type="ARBA" id="ARBA00023065"/>
    </source>
</evidence>
<dbReference type="PANTHER" id="PTHR32552">
    <property type="entry name" value="FERRICHROME IRON RECEPTOR-RELATED"/>
    <property type="match status" value="1"/>
</dbReference>
<evidence type="ECO:0000256" key="11">
    <source>
        <dbReference type="PROSITE-ProRule" id="PRU01360"/>
    </source>
</evidence>
<keyword evidence="16" id="KW-0614">Plasmid</keyword>
<evidence type="ECO:0000256" key="8">
    <source>
        <dbReference type="ARBA" id="ARBA00023077"/>
    </source>
</evidence>
<dbReference type="KEGG" id="cman:A9D14_14520"/>
<keyword evidence="8 12" id="KW-0798">TonB box</keyword>
<dbReference type="GO" id="GO:0009279">
    <property type="term" value="C:cell outer membrane"/>
    <property type="evidence" value="ECO:0007669"/>
    <property type="project" value="UniProtKB-SubCell"/>
</dbReference>
<comment type="subcellular location">
    <subcellularLocation>
        <location evidence="1 11">Cell outer membrane</location>
        <topology evidence="1 11">Multi-pass membrane protein</topology>
    </subcellularLocation>
</comment>
<dbReference type="InterPro" id="IPR039426">
    <property type="entry name" value="TonB-dep_rcpt-like"/>
</dbReference>
<evidence type="ECO:0000313" key="16">
    <source>
        <dbReference type="EMBL" id="ARU17602.1"/>
    </source>
</evidence>
<keyword evidence="7" id="KW-0406">Ion transport</keyword>
<keyword evidence="6" id="KW-0408">Iron</keyword>
<keyword evidence="3 11" id="KW-1134">Transmembrane beta strand</keyword>
<proteinExistence type="inferred from homology"/>
<dbReference type="Gene3D" id="2.40.170.20">
    <property type="entry name" value="TonB-dependent receptor, beta-barrel domain"/>
    <property type="match status" value="1"/>
</dbReference>
<evidence type="ECO:0000256" key="9">
    <source>
        <dbReference type="ARBA" id="ARBA00023136"/>
    </source>
</evidence>
<dbReference type="SUPFAM" id="SSF56935">
    <property type="entry name" value="Porins"/>
    <property type="match status" value="1"/>
</dbReference>
<evidence type="ECO:0000259" key="14">
    <source>
        <dbReference type="Pfam" id="PF00593"/>
    </source>
</evidence>
<dbReference type="PANTHER" id="PTHR32552:SF81">
    <property type="entry name" value="TONB-DEPENDENT OUTER MEMBRANE RECEPTOR"/>
    <property type="match status" value="1"/>
</dbReference>
<evidence type="ECO:0000256" key="2">
    <source>
        <dbReference type="ARBA" id="ARBA00022448"/>
    </source>
</evidence>
<comment type="similarity">
    <text evidence="11 12">Belongs to the TonB-dependent receptor family.</text>
</comment>
<dbReference type="STRING" id="450378.GCA_001661675_02917"/>
<organism evidence="16 17">
    <name type="scientific">Croceicoccus marinus</name>
    <dbReference type="NCBI Taxonomy" id="450378"/>
    <lineage>
        <taxon>Bacteria</taxon>
        <taxon>Pseudomonadati</taxon>
        <taxon>Pseudomonadota</taxon>
        <taxon>Alphaproteobacteria</taxon>
        <taxon>Sphingomonadales</taxon>
        <taxon>Erythrobacteraceae</taxon>
        <taxon>Croceicoccus</taxon>
    </lineage>
</organism>
<reference evidence="16 17" key="1">
    <citation type="submission" date="2017-01" db="EMBL/GenBank/DDBJ databases">
        <title>Complete genome sequence of esterase-producing bacterium Croceicoccus marinus E4A9.</title>
        <authorList>
            <person name="Wu Y.-H."/>
            <person name="Cheng H."/>
            <person name="Xu L."/>
            <person name="Huo Y.-Y."/>
            <person name="Wang C.-S."/>
            <person name="Xu X.-W."/>
        </authorList>
    </citation>
    <scope>NUCLEOTIDE SEQUENCE [LARGE SCALE GENOMIC DNA]</scope>
    <source>
        <strain evidence="16 17">E4A9</strain>
        <plasmid evidence="17">Plasmid pcme4a9i</plasmid>
    </source>
</reference>
<dbReference type="PROSITE" id="PS52016">
    <property type="entry name" value="TONB_DEPENDENT_REC_3"/>
    <property type="match status" value="1"/>
</dbReference>
<evidence type="ECO:0000256" key="12">
    <source>
        <dbReference type="RuleBase" id="RU003357"/>
    </source>
</evidence>
<keyword evidence="5 11" id="KW-0812">Transmembrane</keyword>
<sequence length="798" mass="86211">MNRRGIMKTAIILAVSASTLAIAGNAFAQDMQPSDEAEPQSAQPSQGLQEIIVTAQKRSESLNDVPLSITAASGDQLADQGITDVADLVKVVPGFTYTESAYATPVYTLRGVGFYDTSLAAKPTVSVYQDQVPIPFSIMTRGATLDLERVEVLKGPQGTLFGSNATGGAINYIAAKPTDYLEGGLSATVQNLGEVTVGGHVSGPLSDTIKARFAAQTVQGGAWQRSYTRDDELGDQRFTSARMLVDFEPSDALRFELNLNGFIDKSDGQAAQLIGVVPLGNPARLGDLATYPVAPENNRDADWTDTQAPKRDNWFYQAALRGDLDLSSAVTLTSITSWSEYSHDTAIDPDGVALRDYFYNTTGDISAFSQELRLQGEMGNLTWIIGGNYAREKTYQQDDAGPYDQSTSAYNFVDAGLGGPFFVYSQYARQKFVNKAIFANVDYDIGDLVTLHGGIRYTDTDIDFAGCTADRGDALGQGIENLLNFIRSGAGLDPITIADDACVTIDSSTLTAVEVIDKLDEDNVSWRAGIDLKPSPDALVYASVSRGFKSGSFPLLSASDANQFSPVTQESVTAYEIGTKLTVLDRTAQINAAVFYYDYADKQFKGRVVANPDIFGPLEALVNVPKSEVKGAELQLDLAPTDGLRFSIGATYLDTKIKGSFVNYDPYGNQVDFAGSSFPYTPKYQVLMDGQYEWAASDSISPYIGANLSFQSDSKAVLGDARATPSDDLTSRGGLTIDDYVLIDLRAGLKLAEKYKIGAFVRNLTNEYYWNNATRITDTTVRYAGRPRTYGVTVSASF</sequence>
<keyword evidence="13" id="KW-0732">Signal</keyword>